<keyword evidence="3" id="KW-1185">Reference proteome</keyword>
<proteinExistence type="predicted"/>
<organism evidence="2 3">
    <name type="scientific">Paenibacillus thermoaerophilus</name>
    <dbReference type="NCBI Taxonomy" id="1215385"/>
    <lineage>
        <taxon>Bacteria</taxon>
        <taxon>Bacillati</taxon>
        <taxon>Bacillota</taxon>
        <taxon>Bacilli</taxon>
        <taxon>Bacillales</taxon>
        <taxon>Paenibacillaceae</taxon>
        <taxon>Paenibacillus</taxon>
    </lineage>
</organism>
<feature type="compositionally biased region" description="Low complexity" evidence="1">
    <location>
        <begin position="1"/>
        <end position="13"/>
    </location>
</feature>
<feature type="compositionally biased region" description="Pro residues" evidence="1">
    <location>
        <begin position="93"/>
        <end position="104"/>
    </location>
</feature>
<evidence type="ECO:0008006" key="4">
    <source>
        <dbReference type="Google" id="ProtNLM"/>
    </source>
</evidence>
<evidence type="ECO:0000256" key="1">
    <source>
        <dbReference type="SAM" id="MobiDB-lite"/>
    </source>
</evidence>
<protein>
    <recommendedName>
        <fullName evidence="4">Hook-length control protein FliK</fullName>
    </recommendedName>
</protein>
<comment type="caution">
    <text evidence="2">The sequence shown here is derived from an EMBL/GenBank/DDBJ whole genome shotgun (WGS) entry which is preliminary data.</text>
</comment>
<gene>
    <name evidence="2" type="ORF">ACFQWB_07200</name>
</gene>
<sequence length="337" mass="34915">GQAAPATPGSPAATPLPTPAAPAQAPAAAGPAMAAHASDAPEAASARLPGQPPAAQPGAAGSPAGFPVEEPASARQAPVPAPSASAQNAPAPTAQPPAAQPPAPQGWLPELLRRLGFDWERQVARLGASEWLRGASAPNDPLAQAAESLKQLLLQAENSEEWPGALRETARQLLQHVTGQQLLFAGDKQPGIAYQTMFVPVQLPDGTKQTATLHVESRKGRGGKLDPANCRLLFDLRLAALGDTVVDVHVAERFVSLHIHNDWPQLAELVEASRDKLAESLAALGYSCSQLKVSAFPSAAPAGGVSADSAADADSRHRTRLAEYLKSTAYRGVDLRV</sequence>
<dbReference type="Proteomes" id="UP001596528">
    <property type="component" value="Unassembled WGS sequence"/>
</dbReference>
<feature type="compositionally biased region" description="Low complexity" evidence="1">
    <location>
        <begin position="21"/>
        <end position="46"/>
    </location>
</feature>
<dbReference type="EMBL" id="JBHTGQ010000017">
    <property type="protein sequence ID" value="MFC7749721.1"/>
    <property type="molecule type" value="Genomic_DNA"/>
</dbReference>
<feature type="compositionally biased region" description="Low complexity" evidence="1">
    <location>
        <begin position="56"/>
        <end position="92"/>
    </location>
</feature>
<feature type="non-terminal residue" evidence="2">
    <location>
        <position position="1"/>
    </location>
</feature>
<name>A0ABW2V4J4_9BACL</name>
<feature type="region of interest" description="Disordered" evidence="1">
    <location>
        <begin position="1"/>
        <end position="106"/>
    </location>
</feature>
<reference evidence="3" key="1">
    <citation type="journal article" date="2019" name="Int. J. Syst. Evol. Microbiol.">
        <title>The Global Catalogue of Microorganisms (GCM) 10K type strain sequencing project: providing services to taxonomists for standard genome sequencing and annotation.</title>
        <authorList>
            <consortium name="The Broad Institute Genomics Platform"/>
            <consortium name="The Broad Institute Genome Sequencing Center for Infectious Disease"/>
            <person name="Wu L."/>
            <person name="Ma J."/>
        </authorList>
    </citation>
    <scope>NUCLEOTIDE SEQUENCE [LARGE SCALE GENOMIC DNA]</scope>
    <source>
        <strain evidence="3">JCM 18657</strain>
    </source>
</reference>
<evidence type="ECO:0000313" key="2">
    <source>
        <dbReference type="EMBL" id="MFC7749721.1"/>
    </source>
</evidence>
<evidence type="ECO:0000313" key="3">
    <source>
        <dbReference type="Proteomes" id="UP001596528"/>
    </source>
</evidence>
<accession>A0ABW2V4J4</accession>